<evidence type="ECO:0000256" key="2">
    <source>
        <dbReference type="ARBA" id="ARBA00022448"/>
    </source>
</evidence>
<gene>
    <name evidence="8" type="primary">msrQ</name>
    <name evidence="10" type="ORF">HNQ58_000764</name>
</gene>
<feature type="transmembrane region" description="Helical" evidence="8">
    <location>
        <begin position="50"/>
        <end position="68"/>
    </location>
</feature>
<comment type="cofactor">
    <cofactor evidence="8">
        <name>FMN</name>
        <dbReference type="ChEBI" id="CHEBI:58210"/>
    </cofactor>
    <text evidence="8">Binds 1 FMN per subunit.</text>
</comment>
<evidence type="ECO:0000256" key="8">
    <source>
        <dbReference type="HAMAP-Rule" id="MF_01207"/>
    </source>
</evidence>
<dbReference type="GO" id="GO:0009055">
    <property type="term" value="F:electron transfer activity"/>
    <property type="evidence" value="ECO:0007669"/>
    <property type="project" value="UniProtKB-UniRule"/>
</dbReference>
<dbReference type="InterPro" id="IPR022837">
    <property type="entry name" value="MsrQ-like"/>
</dbReference>
<dbReference type="PANTHER" id="PTHR36964">
    <property type="entry name" value="PROTEIN-METHIONINE-SULFOXIDE REDUCTASE HEME-BINDING SUBUNIT MSRQ"/>
    <property type="match status" value="1"/>
</dbReference>
<evidence type="ECO:0000256" key="1">
    <source>
        <dbReference type="ARBA" id="ARBA00004141"/>
    </source>
</evidence>
<keyword evidence="8" id="KW-0479">Metal-binding</keyword>
<keyword evidence="2 8" id="KW-0813">Transport</keyword>
<proteinExistence type="inferred from homology"/>
<dbReference type="GO" id="GO:0005886">
    <property type="term" value="C:plasma membrane"/>
    <property type="evidence" value="ECO:0007669"/>
    <property type="project" value="UniProtKB-SubCell"/>
</dbReference>
<evidence type="ECO:0000259" key="9">
    <source>
        <dbReference type="Pfam" id="PF01794"/>
    </source>
</evidence>
<keyword evidence="4 8" id="KW-0812">Transmembrane</keyword>
<keyword evidence="8" id="KW-0285">Flavoprotein</keyword>
<keyword evidence="3 8" id="KW-0349">Heme</keyword>
<dbReference type="GO" id="GO:0030091">
    <property type="term" value="P:protein repair"/>
    <property type="evidence" value="ECO:0007669"/>
    <property type="project" value="UniProtKB-UniRule"/>
</dbReference>
<keyword evidence="6 8" id="KW-0408">Iron</keyword>
<comment type="caution">
    <text evidence="10">The sequence shown here is derived from an EMBL/GenBank/DDBJ whole genome shotgun (WGS) entry which is preliminary data.</text>
</comment>
<comment type="similarity">
    <text evidence="8">Belongs to the MsrQ family.</text>
</comment>
<keyword evidence="11" id="KW-1185">Reference proteome</keyword>
<evidence type="ECO:0000256" key="3">
    <source>
        <dbReference type="ARBA" id="ARBA00022617"/>
    </source>
</evidence>
<sequence>MVLSAGRLALARLAAHALAALPLAWLAWLIASDGLGADPVVAITRFSGLWALRFLLASLAITPLRHLTGLPALIHFRRMLGLWAFAWASLHLSAYVVLDLGGYWTQILEDIVERPYITVGFLAWLGLLPLALTSTRAMMRRLGRHWGRLHKLVYAIAVLAVLHFWWLVKADLREPSFYAVALALLLGIRLARGRAQPRLQPVARGP</sequence>
<dbReference type="GO" id="GO:0046872">
    <property type="term" value="F:metal ion binding"/>
    <property type="evidence" value="ECO:0007669"/>
    <property type="project" value="UniProtKB-KW"/>
</dbReference>
<feature type="domain" description="Ferric oxidoreductase" evidence="9">
    <location>
        <begin position="48"/>
        <end position="161"/>
    </location>
</feature>
<protein>
    <recommendedName>
        <fullName evidence="8">Protein-methionine-sulfoxide reductase heme-binding subunit MsrQ</fullName>
    </recommendedName>
    <alternativeName>
        <fullName evidence="8">Flavocytochrome MsrQ</fullName>
    </alternativeName>
</protein>
<dbReference type="GO" id="GO:0016679">
    <property type="term" value="F:oxidoreductase activity, acting on diphenols and related substances as donors"/>
    <property type="evidence" value="ECO:0007669"/>
    <property type="project" value="TreeGrafter"/>
</dbReference>
<feature type="transmembrane region" description="Helical" evidence="8">
    <location>
        <begin position="116"/>
        <end position="132"/>
    </location>
</feature>
<feature type="transmembrane region" description="Helical" evidence="8">
    <location>
        <begin position="152"/>
        <end position="169"/>
    </location>
</feature>
<keyword evidence="8" id="KW-1003">Cell membrane</keyword>
<evidence type="ECO:0000313" key="11">
    <source>
        <dbReference type="Proteomes" id="UP000519004"/>
    </source>
</evidence>
<dbReference type="PANTHER" id="PTHR36964:SF1">
    <property type="entry name" value="PROTEIN-METHIONINE-SULFOXIDE REDUCTASE HEME-BINDING SUBUNIT MSRQ"/>
    <property type="match status" value="1"/>
</dbReference>
<keyword evidence="8" id="KW-0288">FMN</keyword>
<feature type="transmembrane region" description="Helical" evidence="8">
    <location>
        <begin position="80"/>
        <end position="104"/>
    </location>
</feature>
<keyword evidence="5 8" id="KW-1133">Transmembrane helix</keyword>
<evidence type="ECO:0000313" key="10">
    <source>
        <dbReference type="EMBL" id="MBB5014887.1"/>
    </source>
</evidence>
<dbReference type="RefSeq" id="WP_183947462.1">
    <property type="nucleotide sequence ID" value="NZ_JACHHX010000004.1"/>
</dbReference>
<comment type="subcellular location">
    <subcellularLocation>
        <location evidence="8">Cell membrane</location>
        <topology evidence="8">Multi-pass membrane protein</topology>
    </subcellularLocation>
    <subcellularLocation>
        <location evidence="1">Membrane</location>
        <topology evidence="1">Multi-pass membrane protein</topology>
    </subcellularLocation>
</comment>
<evidence type="ECO:0000256" key="6">
    <source>
        <dbReference type="ARBA" id="ARBA00023004"/>
    </source>
</evidence>
<keyword evidence="7 8" id="KW-0472">Membrane</keyword>
<dbReference type="HAMAP" id="MF_01207">
    <property type="entry name" value="MsrQ"/>
    <property type="match status" value="1"/>
</dbReference>
<dbReference type="Pfam" id="PF01794">
    <property type="entry name" value="Ferric_reduct"/>
    <property type="match status" value="1"/>
</dbReference>
<organism evidence="10 11">
    <name type="scientific">Rehaibacterium terrae</name>
    <dbReference type="NCBI Taxonomy" id="1341696"/>
    <lineage>
        <taxon>Bacteria</taxon>
        <taxon>Pseudomonadati</taxon>
        <taxon>Pseudomonadota</taxon>
        <taxon>Gammaproteobacteria</taxon>
        <taxon>Lysobacterales</taxon>
        <taxon>Lysobacteraceae</taxon>
        <taxon>Rehaibacterium</taxon>
    </lineage>
</organism>
<dbReference type="Proteomes" id="UP000519004">
    <property type="component" value="Unassembled WGS sequence"/>
</dbReference>
<name>A0A7W7XYR4_9GAMM</name>
<comment type="cofactor">
    <cofactor evidence="8">
        <name>heme b</name>
        <dbReference type="ChEBI" id="CHEBI:60344"/>
    </cofactor>
    <text evidence="8">Binds 1 heme b (iron(II)-protoporphyrin IX) group per subunit.</text>
</comment>
<dbReference type="GO" id="GO:0020037">
    <property type="term" value="F:heme binding"/>
    <property type="evidence" value="ECO:0007669"/>
    <property type="project" value="UniProtKB-UniRule"/>
</dbReference>
<evidence type="ECO:0000256" key="5">
    <source>
        <dbReference type="ARBA" id="ARBA00022989"/>
    </source>
</evidence>
<keyword evidence="8" id="KW-0249">Electron transport</keyword>
<accession>A0A7W7XYR4</accession>
<comment type="caution">
    <text evidence="8">Lacks conserved residue(s) required for the propagation of feature annotation.</text>
</comment>
<comment type="subunit">
    <text evidence="8">Heterodimer of a catalytic subunit (MsrP) and a heme-binding subunit (MsrQ).</text>
</comment>
<dbReference type="EMBL" id="JACHHX010000004">
    <property type="protein sequence ID" value="MBB5014887.1"/>
    <property type="molecule type" value="Genomic_DNA"/>
</dbReference>
<evidence type="ECO:0000256" key="7">
    <source>
        <dbReference type="ARBA" id="ARBA00023136"/>
    </source>
</evidence>
<evidence type="ECO:0000256" key="4">
    <source>
        <dbReference type="ARBA" id="ARBA00022692"/>
    </source>
</evidence>
<comment type="function">
    <text evidence="8">Part of the MsrPQ system that repairs oxidized periplasmic proteins containing methionine sulfoxide residues (Met-O), using respiratory chain electrons. Thus protects these proteins from oxidative-stress damage caused by reactive species of oxygen and chlorine generated by the host defense mechanisms. MsrPQ is essential for the maintenance of envelope integrity under bleach stress, rescuing a wide series of structurally unrelated periplasmic proteins from methionine oxidation. MsrQ provides electrons for reduction to the reductase catalytic subunit MsrP, using the quinone pool of the respiratory chain.</text>
</comment>
<dbReference type="InterPro" id="IPR013130">
    <property type="entry name" value="Fe3_Rdtase_TM_dom"/>
</dbReference>
<dbReference type="AlphaFoldDB" id="A0A7W7XYR4"/>
<reference evidence="10 11" key="1">
    <citation type="submission" date="2020-08" db="EMBL/GenBank/DDBJ databases">
        <title>Genomic Encyclopedia of Type Strains, Phase IV (KMG-IV): sequencing the most valuable type-strain genomes for metagenomic binning, comparative biology and taxonomic classification.</title>
        <authorList>
            <person name="Goeker M."/>
        </authorList>
    </citation>
    <scope>NUCLEOTIDE SEQUENCE [LARGE SCALE GENOMIC DNA]</scope>
    <source>
        <strain evidence="10 11">DSM 25897</strain>
    </source>
</reference>
<dbReference type="GO" id="GO:0010181">
    <property type="term" value="F:FMN binding"/>
    <property type="evidence" value="ECO:0007669"/>
    <property type="project" value="UniProtKB-UniRule"/>
</dbReference>